<name>A0A0D2LXY3_9CHLO</name>
<dbReference type="Proteomes" id="UP000054498">
    <property type="component" value="Unassembled WGS sequence"/>
</dbReference>
<dbReference type="GeneID" id="25728989"/>
<organism evidence="2 3">
    <name type="scientific">Monoraphidium neglectum</name>
    <dbReference type="NCBI Taxonomy" id="145388"/>
    <lineage>
        <taxon>Eukaryota</taxon>
        <taxon>Viridiplantae</taxon>
        <taxon>Chlorophyta</taxon>
        <taxon>core chlorophytes</taxon>
        <taxon>Chlorophyceae</taxon>
        <taxon>CS clade</taxon>
        <taxon>Sphaeropleales</taxon>
        <taxon>Selenastraceae</taxon>
        <taxon>Monoraphidium</taxon>
    </lineage>
</organism>
<gene>
    <name evidence="2" type="ORF">MNEG_11700</name>
</gene>
<dbReference type="RefSeq" id="XP_013895284.1">
    <property type="nucleotide sequence ID" value="XM_014039830.1"/>
</dbReference>
<reference evidence="2 3" key="1">
    <citation type="journal article" date="2013" name="BMC Genomics">
        <title>Reconstruction of the lipid metabolism for the microalga Monoraphidium neglectum from its genome sequence reveals characteristics suitable for biofuel production.</title>
        <authorList>
            <person name="Bogen C."/>
            <person name="Al-Dilaimi A."/>
            <person name="Albersmeier A."/>
            <person name="Wichmann J."/>
            <person name="Grundmann M."/>
            <person name="Rupp O."/>
            <person name="Lauersen K.J."/>
            <person name="Blifernez-Klassen O."/>
            <person name="Kalinowski J."/>
            <person name="Goesmann A."/>
            <person name="Mussgnug J.H."/>
            <person name="Kruse O."/>
        </authorList>
    </citation>
    <scope>NUCLEOTIDE SEQUENCE [LARGE SCALE GENOMIC DNA]</scope>
    <source>
        <strain evidence="2 3">SAG 48.87</strain>
    </source>
</reference>
<evidence type="ECO:0000313" key="2">
    <source>
        <dbReference type="EMBL" id="KIY96264.1"/>
    </source>
</evidence>
<dbReference type="EMBL" id="KK103087">
    <property type="protein sequence ID" value="KIY96264.1"/>
    <property type="molecule type" value="Genomic_DNA"/>
</dbReference>
<evidence type="ECO:0000256" key="1">
    <source>
        <dbReference type="SAM" id="MobiDB-lite"/>
    </source>
</evidence>
<keyword evidence="3" id="KW-1185">Reference proteome</keyword>
<dbReference type="AlphaFoldDB" id="A0A0D2LXY3"/>
<sequence>MGSAGRAWNAVSTGESQQHGARCIADRQAIYASVCGSLGSGAAWGQIDLFLLNRCACRRHLWALRVAEAKQLQRRERRRAARQAGKQHGPLAAASDNDDGGDVTDSEDEGSSGSEEDDSADTDAPAEASGHGAGGSDAAAAADPVEPEDVEEQAALAALCARLARAHRLGGRVSAAFDGDTFIFEKHEGLDAAPAEVDFESLRAEKRHNDCRALQIDPELADRKRRAAEFRGASAARSRGQGRGRQPFGRGGRGRGQQRR</sequence>
<protein>
    <submittedName>
        <fullName evidence="2">Uncharacterized protein</fullName>
    </submittedName>
</protein>
<feature type="compositionally biased region" description="Acidic residues" evidence="1">
    <location>
        <begin position="96"/>
        <end position="121"/>
    </location>
</feature>
<feature type="region of interest" description="Disordered" evidence="1">
    <location>
        <begin position="76"/>
        <end position="149"/>
    </location>
</feature>
<accession>A0A0D2LXY3</accession>
<proteinExistence type="predicted"/>
<feature type="compositionally biased region" description="Low complexity" evidence="1">
    <location>
        <begin position="122"/>
        <end position="144"/>
    </location>
</feature>
<evidence type="ECO:0000313" key="3">
    <source>
        <dbReference type="Proteomes" id="UP000054498"/>
    </source>
</evidence>
<feature type="region of interest" description="Disordered" evidence="1">
    <location>
        <begin position="224"/>
        <end position="260"/>
    </location>
</feature>
<feature type="compositionally biased region" description="Low complexity" evidence="1">
    <location>
        <begin position="230"/>
        <end position="248"/>
    </location>
</feature>
<dbReference type="KEGG" id="mng:MNEG_11700"/>